<feature type="signal peptide" evidence="1">
    <location>
        <begin position="1"/>
        <end position="27"/>
    </location>
</feature>
<organism evidence="3 4">
    <name type="scientific">Mesorhizobium plurifarium</name>
    <dbReference type="NCBI Taxonomy" id="69974"/>
    <lineage>
        <taxon>Bacteria</taxon>
        <taxon>Pseudomonadati</taxon>
        <taxon>Pseudomonadota</taxon>
        <taxon>Alphaproteobacteria</taxon>
        <taxon>Hyphomicrobiales</taxon>
        <taxon>Phyllobacteriaceae</taxon>
        <taxon>Mesorhizobium</taxon>
    </lineage>
</organism>
<feature type="chain" id="PRO_5001856009" description="FecR protein domain-containing protein" evidence="1">
    <location>
        <begin position="28"/>
        <end position="165"/>
    </location>
</feature>
<evidence type="ECO:0000256" key="1">
    <source>
        <dbReference type="SAM" id="SignalP"/>
    </source>
</evidence>
<keyword evidence="4" id="KW-1185">Reference proteome</keyword>
<dbReference type="EMBL" id="CCMZ01000028">
    <property type="protein sequence ID" value="CDX20899.1"/>
    <property type="molecule type" value="Genomic_DNA"/>
</dbReference>
<gene>
    <name evidence="3" type="ORF">MPL3356_340085</name>
</gene>
<evidence type="ECO:0000313" key="4">
    <source>
        <dbReference type="Proteomes" id="UP000045285"/>
    </source>
</evidence>
<dbReference type="PANTHER" id="PTHR38731:SF1">
    <property type="entry name" value="FECR PROTEIN DOMAIN-CONTAINING PROTEIN"/>
    <property type="match status" value="1"/>
</dbReference>
<reference evidence="4" key="1">
    <citation type="submission" date="2014-08" db="EMBL/GenBank/DDBJ databases">
        <authorList>
            <person name="Moulin L."/>
        </authorList>
    </citation>
    <scope>NUCLEOTIDE SEQUENCE [LARGE SCALE GENOMIC DNA]</scope>
</reference>
<keyword evidence="1" id="KW-0732">Signal</keyword>
<proteinExistence type="predicted"/>
<protein>
    <recommendedName>
        <fullName evidence="2">FecR protein domain-containing protein</fullName>
    </recommendedName>
</protein>
<feature type="domain" description="FecR protein" evidence="2">
    <location>
        <begin position="72"/>
        <end position="149"/>
    </location>
</feature>
<sequence length="165" mass="17947">MTTIYKLSRQSALSRRAFTLGSAIALANSVTMTSWSEDLIGVVVSVRGAVTRKRQAKIEPLISGSDINDGDIVATGRHSSAELKLTDGTRILLGGETEFVIDGFAALQGGTLEIVTGKVLFDRPKQMPKVDVSIRTIFGMLGVRGKAFFCGQNREFLYSLWSTTW</sequence>
<accession>A0A090FPN7</accession>
<name>A0A090FPN7_MESPL</name>
<dbReference type="Pfam" id="PF04773">
    <property type="entry name" value="FecR"/>
    <property type="match status" value="1"/>
</dbReference>
<evidence type="ECO:0000313" key="3">
    <source>
        <dbReference type="EMBL" id="CDX20899.1"/>
    </source>
</evidence>
<dbReference type="InterPro" id="IPR006860">
    <property type="entry name" value="FecR"/>
</dbReference>
<dbReference type="PANTHER" id="PTHR38731">
    <property type="entry name" value="LIPL45-RELATED LIPOPROTEIN-RELATED"/>
    <property type="match status" value="1"/>
</dbReference>
<evidence type="ECO:0000259" key="2">
    <source>
        <dbReference type="Pfam" id="PF04773"/>
    </source>
</evidence>
<dbReference type="Proteomes" id="UP000045285">
    <property type="component" value="Unassembled WGS sequence"/>
</dbReference>
<dbReference type="AlphaFoldDB" id="A0A090FPN7"/>